<gene>
    <name evidence="6" type="ORF">FHR36_004728</name>
</gene>
<dbReference type="Proteomes" id="UP001206483">
    <property type="component" value="Unassembled WGS sequence"/>
</dbReference>
<comment type="similarity">
    <text evidence="1">Belongs to the acyl coenzyme A hydrolase family.</text>
</comment>
<dbReference type="PANTHER" id="PTHR11049:SF16">
    <property type="entry name" value="PROTEIN VDLD"/>
    <property type="match status" value="1"/>
</dbReference>
<dbReference type="RefSeq" id="WP_253800157.1">
    <property type="nucleotide sequence ID" value="NZ_BAAAUB010000002.1"/>
</dbReference>
<evidence type="ECO:0000313" key="7">
    <source>
        <dbReference type="Proteomes" id="UP001206483"/>
    </source>
</evidence>
<dbReference type="InterPro" id="IPR006683">
    <property type="entry name" value="Thioestr_dom"/>
</dbReference>
<dbReference type="PANTHER" id="PTHR11049">
    <property type="entry name" value="ACYL COENZYME A THIOESTER HYDROLASE"/>
    <property type="match status" value="1"/>
</dbReference>
<keyword evidence="2 3" id="KW-0378">Hydrolase</keyword>
<reference evidence="6 7" key="1">
    <citation type="submission" date="2022-06" db="EMBL/GenBank/DDBJ databases">
        <title>Sequencing the genomes of 1000 actinobacteria strains.</title>
        <authorList>
            <person name="Klenk H.-P."/>
        </authorList>
    </citation>
    <scope>NUCLEOTIDE SEQUENCE [LARGE SCALE GENOMIC DNA]</scope>
    <source>
        <strain evidence="6 7">DSM 41656</strain>
    </source>
</reference>
<keyword evidence="7" id="KW-1185">Reference proteome</keyword>
<dbReference type="PROSITE" id="PS51770">
    <property type="entry name" value="HOTDOG_ACOT"/>
    <property type="match status" value="1"/>
</dbReference>
<dbReference type="InterPro" id="IPR029069">
    <property type="entry name" value="HotDog_dom_sf"/>
</dbReference>
<feature type="domain" description="HotDog ACOT-type" evidence="5">
    <location>
        <begin position="12"/>
        <end position="125"/>
    </location>
</feature>
<evidence type="ECO:0000256" key="3">
    <source>
        <dbReference type="PROSITE-ProRule" id="PRU01106"/>
    </source>
</evidence>
<dbReference type="Gene3D" id="3.10.129.10">
    <property type="entry name" value="Hotdog Thioesterase"/>
    <property type="match status" value="1"/>
</dbReference>
<dbReference type="SUPFAM" id="SSF54637">
    <property type="entry name" value="Thioesterase/thiol ester dehydrase-isomerase"/>
    <property type="match status" value="1"/>
</dbReference>
<sequence>MTAPAELTRTPADSAVTLAHIMSEHDTNLYGTVHGGVVMKLIDDAAAAAAGRHAGVPAVTVSVEEMTFLAPVRAGDLLTVRARVDHAGRTSMDVGVVVTAERWNLTGPVTRVATAHLVFVAVDADGQPHRVPALDPATPADRRRQRRSRTGRPDRR</sequence>
<evidence type="ECO:0000256" key="4">
    <source>
        <dbReference type="SAM" id="MobiDB-lite"/>
    </source>
</evidence>
<protein>
    <submittedName>
        <fullName evidence="6">Uncharacterized protein (TIGR00369 family)</fullName>
    </submittedName>
</protein>
<evidence type="ECO:0000259" key="5">
    <source>
        <dbReference type="PROSITE" id="PS51770"/>
    </source>
</evidence>
<comment type="caution">
    <text evidence="6">The sequence shown here is derived from an EMBL/GenBank/DDBJ whole genome shotgun (WGS) entry which is preliminary data.</text>
</comment>
<evidence type="ECO:0000256" key="2">
    <source>
        <dbReference type="ARBA" id="ARBA00022801"/>
    </source>
</evidence>
<dbReference type="InterPro" id="IPR033120">
    <property type="entry name" value="HOTDOG_ACOT"/>
</dbReference>
<organism evidence="6 7">
    <name type="scientific">Kitasatospora paracochleata</name>
    <dbReference type="NCBI Taxonomy" id="58354"/>
    <lineage>
        <taxon>Bacteria</taxon>
        <taxon>Bacillati</taxon>
        <taxon>Actinomycetota</taxon>
        <taxon>Actinomycetes</taxon>
        <taxon>Kitasatosporales</taxon>
        <taxon>Streptomycetaceae</taxon>
        <taxon>Kitasatospora</taxon>
    </lineage>
</organism>
<dbReference type="Pfam" id="PF03061">
    <property type="entry name" value="4HBT"/>
    <property type="match status" value="1"/>
</dbReference>
<accession>A0ABT1J2B8</accession>
<name>A0ABT1J2B8_9ACTN</name>
<dbReference type="EMBL" id="JAMZDX010000004">
    <property type="protein sequence ID" value="MCP2311565.1"/>
    <property type="molecule type" value="Genomic_DNA"/>
</dbReference>
<feature type="region of interest" description="Disordered" evidence="4">
    <location>
        <begin position="128"/>
        <end position="156"/>
    </location>
</feature>
<proteinExistence type="inferred from homology"/>
<evidence type="ECO:0000256" key="1">
    <source>
        <dbReference type="ARBA" id="ARBA00010458"/>
    </source>
</evidence>
<dbReference type="InterPro" id="IPR040170">
    <property type="entry name" value="Cytosol_ACT"/>
</dbReference>
<dbReference type="CDD" id="cd03442">
    <property type="entry name" value="BFIT_BACH"/>
    <property type="match status" value="1"/>
</dbReference>
<evidence type="ECO:0000313" key="6">
    <source>
        <dbReference type="EMBL" id="MCP2311565.1"/>
    </source>
</evidence>